<dbReference type="GO" id="GO:0043539">
    <property type="term" value="F:protein serine/threonine kinase activator activity"/>
    <property type="evidence" value="ECO:0007669"/>
    <property type="project" value="TreeGrafter"/>
</dbReference>
<dbReference type="Gene3D" id="1.25.10.10">
    <property type="entry name" value="Leucine-rich Repeat Variant"/>
    <property type="match status" value="1"/>
</dbReference>
<proteinExistence type="inferred from homology"/>
<dbReference type="Proteomes" id="UP000095728">
    <property type="component" value="Unassembled WGS sequence"/>
</dbReference>
<evidence type="ECO:0000313" key="4">
    <source>
        <dbReference type="Proteomes" id="UP000095728"/>
    </source>
</evidence>
<dbReference type="InterPro" id="IPR011989">
    <property type="entry name" value="ARM-like"/>
</dbReference>
<dbReference type="PANTHER" id="PTHR10182:SF3">
    <property type="entry name" value="PROTEIN MO25"/>
    <property type="match status" value="1"/>
</dbReference>
<evidence type="ECO:0000256" key="1">
    <source>
        <dbReference type="ARBA" id="ARBA00011012"/>
    </source>
</evidence>
<comment type="similarity">
    <text evidence="1">Belongs to the Mo25 family.</text>
</comment>
<evidence type="ECO:0000256" key="2">
    <source>
        <dbReference type="SAM" id="MobiDB-lite"/>
    </source>
</evidence>
<gene>
    <name evidence="3" type="ORF">AWRI3579_g1239</name>
</gene>
<feature type="region of interest" description="Disordered" evidence="2">
    <location>
        <begin position="345"/>
        <end position="369"/>
    </location>
</feature>
<protein>
    <submittedName>
        <fullName evidence="3">Protein HYM1</fullName>
    </submittedName>
</protein>
<dbReference type="Pfam" id="PF08569">
    <property type="entry name" value="Mo25"/>
    <property type="match status" value="1"/>
</dbReference>
<dbReference type="FunCoup" id="A0A1E5RH12">
    <property type="interactions" value="378"/>
</dbReference>
<dbReference type="GO" id="GO:0035556">
    <property type="term" value="P:intracellular signal transduction"/>
    <property type="evidence" value="ECO:0007669"/>
    <property type="project" value="TreeGrafter"/>
</dbReference>
<dbReference type="AlphaFoldDB" id="A0A1E5RH12"/>
<dbReference type="InterPro" id="IPR013878">
    <property type="entry name" value="Mo25"/>
</dbReference>
<reference evidence="4" key="1">
    <citation type="journal article" date="2016" name="Genome Announc.">
        <title>Genome sequences of three species of Hanseniaspora isolated from spontaneous wine fermentations.</title>
        <authorList>
            <person name="Sternes P.R."/>
            <person name="Lee D."/>
            <person name="Kutyna D.R."/>
            <person name="Borneman A.R."/>
        </authorList>
    </citation>
    <scope>NUCLEOTIDE SEQUENCE [LARGE SCALE GENOMIC DNA]</scope>
    <source>
        <strain evidence="4">AWRI3579</strain>
    </source>
</reference>
<name>A0A1E5RH12_9ASCO</name>
<dbReference type="SUPFAM" id="SSF48371">
    <property type="entry name" value="ARM repeat"/>
    <property type="match status" value="1"/>
</dbReference>
<dbReference type="EMBL" id="LPNM01000006">
    <property type="protein sequence ID" value="OEJ86177.1"/>
    <property type="molecule type" value="Genomic_DNA"/>
</dbReference>
<dbReference type="InParanoid" id="A0A1E5RH12"/>
<sequence length="369" mass="42161">MSFWWKKNPKTSADYVKVLNEQLQKLQSSSISTDNKKKAQEECSRYLDAIKHILLDETTAPLSLNLLYDHFFKEDCLFNLMSVFSMLDFESRKNVGVIFSSGLGRSTDNKSVYVDYLISNRQIIDLILKVLQEAVANRQNGIDIYLCVGGMVDECLKFEQLCRIILQNPIVWLLFDNCLSSAFEISTQSFQLLHALFTSFPRLISVEFFSSQTKSNKFMGKLNKLLAHGSYVTKRQALKLLTALMLDSDYRRFMLSYIEEPENLKLSMILLSDKSKNLQLEAFQTFKVFMANPRKSKGVTDILIKNREQLLKFFAKFGEDSKDEIFQGEKNYLVGILNDLPRLITNPSTGNSNHSSSPPHITSASPTSL</sequence>
<dbReference type="PANTHER" id="PTHR10182">
    <property type="entry name" value="CALCIUM-BINDING PROTEIN 39-RELATED"/>
    <property type="match status" value="1"/>
</dbReference>
<dbReference type="InterPro" id="IPR016024">
    <property type="entry name" value="ARM-type_fold"/>
</dbReference>
<evidence type="ECO:0000313" key="3">
    <source>
        <dbReference type="EMBL" id="OEJ86177.1"/>
    </source>
</evidence>
<dbReference type="OrthoDB" id="3972288at2759"/>
<accession>A0A1E5RH12</accession>
<dbReference type="STRING" id="56408.A0A1E5RH12"/>
<keyword evidence="4" id="KW-1185">Reference proteome</keyword>
<organism evidence="3 4">
    <name type="scientific">Hanseniaspora osmophila</name>
    <dbReference type="NCBI Taxonomy" id="56408"/>
    <lineage>
        <taxon>Eukaryota</taxon>
        <taxon>Fungi</taxon>
        <taxon>Dikarya</taxon>
        <taxon>Ascomycota</taxon>
        <taxon>Saccharomycotina</taxon>
        <taxon>Saccharomycetes</taxon>
        <taxon>Saccharomycodales</taxon>
        <taxon>Saccharomycodaceae</taxon>
        <taxon>Hanseniaspora</taxon>
    </lineage>
</organism>
<comment type="caution">
    <text evidence="3">The sequence shown here is derived from an EMBL/GenBank/DDBJ whole genome shotgun (WGS) entry which is preliminary data.</text>
</comment>